<reference evidence="6 7" key="1">
    <citation type="journal article" date="2016" name="Nat. Commun.">
        <title>Thousands of microbial genomes shed light on interconnected biogeochemical processes in an aquifer system.</title>
        <authorList>
            <person name="Anantharaman K."/>
            <person name="Brown C.T."/>
            <person name="Hug L.A."/>
            <person name="Sharon I."/>
            <person name="Castelle C.J."/>
            <person name="Probst A.J."/>
            <person name="Thomas B.C."/>
            <person name="Singh A."/>
            <person name="Wilkins M.J."/>
            <person name="Karaoz U."/>
            <person name="Brodie E.L."/>
            <person name="Williams K.H."/>
            <person name="Hubbard S.S."/>
            <person name="Banfield J.F."/>
        </authorList>
    </citation>
    <scope>NUCLEOTIDE SEQUENCE [LARGE SCALE GENOMIC DNA]</scope>
</reference>
<organism evidence="6 7">
    <name type="scientific">Candidatus Taylorbacteria bacterium RIFCSPLOWO2_01_FULL_45_15b</name>
    <dbReference type="NCBI Taxonomy" id="1802319"/>
    <lineage>
        <taxon>Bacteria</taxon>
        <taxon>Candidatus Tayloriibacteriota</taxon>
    </lineage>
</organism>
<evidence type="ECO:0000313" key="6">
    <source>
        <dbReference type="EMBL" id="OHA34523.1"/>
    </source>
</evidence>
<dbReference type="Gene3D" id="3.20.20.80">
    <property type="entry name" value="Glycosidases"/>
    <property type="match status" value="1"/>
</dbReference>
<evidence type="ECO:0000256" key="2">
    <source>
        <dbReference type="ARBA" id="ARBA00022801"/>
    </source>
</evidence>
<evidence type="ECO:0000256" key="4">
    <source>
        <dbReference type="PROSITE-ProRule" id="PRU01100"/>
    </source>
</evidence>
<dbReference type="Pfam" id="PF02156">
    <property type="entry name" value="Glyco_hydro_26"/>
    <property type="match status" value="1"/>
</dbReference>
<feature type="active site" description="Proton donor" evidence="4">
    <location>
        <position position="152"/>
    </location>
</feature>
<evidence type="ECO:0000256" key="3">
    <source>
        <dbReference type="ARBA" id="ARBA00023295"/>
    </source>
</evidence>
<dbReference type="InterPro" id="IPR022790">
    <property type="entry name" value="GH26_dom"/>
</dbReference>
<comment type="caution">
    <text evidence="6">The sequence shown here is derived from an EMBL/GenBank/DDBJ whole genome shotgun (WGS) entry which is preliminary data.</text>
</comment>
<comment type="similarity">
    <text evidence="1 4">Belongs to the glycosyl hydrolase 26 family.</text>
</comment>
<keyword evidence="2 4" id="KW-0378">Hydrolase</keyword>
<dbReference type="InterPro" id="IPR017853">
    <property type="entry name" value="GH"/>
</dbReference>
<dbReference type="PANTHER" id="PTHR40079:SF4">
    <property type="entry name" value="GH26 DOMAIN-CONTAINING PROTEIN-RELATED"/>
    <property type="match status" value="1"/>
</dbReference>
<name>A0A1G2NEN1_9BACT</name>
<dbReference type="PROSITE" id="PS51764">
    <property type="entry name" value="GH26"/>
    <property type="match status" value="1"/>
</dbReference>
<dbReference type="SUPFAM" id="SSF51445">
    <property type="entry name" value="(Trans)glycosidases"/>
    <property type="match status" value="1"/>
</dbReference>
<dbReference type="Proteomes" id="UP000176221">
    <property type="component" value="Unassembled WGS sequence"/>
</dbReference>
<sequence>MKRILEIILIALLIAVPLFIAAKDGRRAITSLLWQPEVATKTIPHIPEEGSIALQFGIYDPKTELSTSSAFEIEQIFISWIDYDKSDLRAGLQNINQRNRIPFVTIEPWPRALKKETLLADITGGEYDETILEFCKILESTSEEIFVSWGHEMDQDLAARYPWSNQEPGSFITAYAYVHDKCSTAPHVKWVWGPVMKDTTTAYYPGEIYVDVVGFPIYSFPQYDRQTIGRIRPFEEVMNEKYERAKKYGKPVMITEMGVTGSLEFQQLWLQNAVESLAQNKWPLLTTIIFFNSVDTGGAWGANLPTPNWHINPEFLDGFLSYYKKNE</sequence>
<dbReference type="AlphaFoldDB" id="A0A1G2NEN1"/>
<feature type="active site" description="Nucleophile" evidence="4">
    <location>
        <position position="256"/>
    </location>
</feature>
<dbReference type="InterPro" id="IPR000805">
    <property type="entry name" value="Glyco_hydro_26"/>
</dbReference>
<evidence type="ECO:0000313" key="7">
    <source>
        <dbReference type="Proteomes" id="UP000176221"/>
    </source>
</evidence>
<accession>A0A1G2NEN1</accession>
<feature type="domain" description="GH26" evidence="5">
    <location>
        <begin position="24"/>
        <end position="327"/>
    </location>
</feature>
<gene>
    <name evidence="6" type="ORF">A2928_04350</name>
</gene>
<dbReference type="GO" id="GO:0016985">
    <property type="term" value="F:mannan endo-1,4-beta-mannosidase activity"/>
    <property type="evidence" value="ECO:0007669"/>
    <property type="project" value="InterPro"/>
</dbReference>
<dbReference type="EMBL" id="MHRX01000010">
    <property type="protein sequence ID" value="OHA34523.1"/>
    <property type="molecule type" value="Genomic_DNA"/>
</dbReference>
<evidence type="ECO:0000259" key="5">
    <source>
        <dbReference type="PROSITE" id="PS51764"/>
    </source>
</evidence>
<proteinExistence type="inferred from homology"/>
<dbReference type="PANTHER" id="PTHR40079">
    <property type="entry name" value="MANNAN ENDO-1,4-BETA-MANNOSIDASE E-RELATED"/>
    <property type="match status" value="1"/>
</dbReference>
<protein>
    <recommendedName>
        <fullName evidence="5">GH26 domain-containing protein</fullName>
    </recommendedName>
</protein>
<evidence type="ECO:0000256" key="1">
    <source>
        <dbReference type="ARBA" id="ARBA00007754"/>
    </source>
</evidence>
<dbReference type="STRING" id="1802319.A2928_04350"/>
<keyword evidence="3 4" id="KW-0326">Glycosidase</keyword>
<dbReference type="GO" id="GO:0006080">
    <property type="term" value="P:substituted mannan metabolic process"/>
    <property type="evidence" value="ECO:0007669"/>
    <property type="project" value="InterPro"/>
</dbReference>